<feature type="domain" description="GEVED" evidence="3">
    <location>
        <begin position="87"/>
        <end position="117"/>
    </location>
</feature>
<sequence length="516" mass="56637">MKIINPLILLAMTVFVTACGGSDAPDPKTSQQNNISDKASSDESDNADGDDISSDSDGAAGSDDSGSEAPAPSISGKVIDGYVSGATVWIDFNNNGVFDDDEPSAVSEAAGNYTLELTDTQQQCAAYATVYVDVPVGAMDEDLGEVTEAYQMVRPPQMAVLDDDSLLHVSPLTTVLWQGIQDALNGSDFSDCETLLTDQAKRQEVQALVDDTIGNTVSLYNISAETIFRDFIADENDEAKALAQQFVKGLQQSFAHTQTVKAAYPQASEVRVVHYFGHNPYYTDDDEPHWFRDVVVFNGDEFIARDDLMNDELSEVLTPIYYRDSLDTAWGDGLLTATKDTIYNGDGGGFRCSLSEQVSITQADVTYALQNYLPEGQQAATADGCENQSFVNTTPRRIFYITYDEANKSYLADLRQEDGTVTVLPHWVGFAEASDQFDFAELVAELEVSGYRFDEPVTIPTSSWAKRQTWDEGDIRYQIDYDSTGQWLKTTTQADGTYTTECSYDEGTSWEACRDA</sequence>
<dbReference type="EMBL" id="CP064795">
    <property type="protein sequence ID" value="QPG05744.1"/>
    <property type="molecule type" value="Genomic_DNA"/>
</dbReference>
<evidence type="ECO:0000256" key="1">
    <source>
        <dbReference type="SAM" id="MobiDB-lite"/>
    </source>
</evidence>
<dbReference type="InterPro" id="IPR045474">
    <property type="entry name" value="GEVED"/>
</dbReference>
<keyword evidence="5" id="KW-1185">Reference proteome</keyword>
<proteinExistence type="predicted"/>
<feature type="region of interest" description="Disordered" evidence="1">
    <location>
        <begin position="22"/>
        <end position="74"/>
    </location>
</feature>
<feature type="signal peptide" evidence="2">
    <location>
        <begin position="1"/>
        <end position="18"/>
    </location>
</feature>
<dbReference type="RefSeq" id="WP_195810827.1">
    <property type="nucleotide sequence ID" value="NZ_CP064795.1"/>
</dbReference>
<dbReference type="Pfam" id="PF20009">
    <property type="entry name" value="GEVED"/>
    <property type="match status" value="1"/>
</dbReference>
<dbReference type="PROSITE" id="PS51257">
    <property type="entry name" value="PROKAR_LIPOPROTEIN"/>
    <property type="match status" value="1"/>
</dbReference>
<protein>
    <recommendedName>
        <fullName evidence="3">GEVED domain-containing protein</fullName>
    </recommendedName>
</protein>
<feature type="compositionally biased region" description="Acidic residues" evidence="1">
    <location>
        <begin position="42"/>
        <end position="54"/>
    </location>
</feature>
<gene>
    <name evidence="4" type="ORF">IT774_00150</name>
</gene>
<feature type="compositionally biased region" description="Low complexity" evidence="1">
    <location>
        <begin position="55"/>
        <end position="69"/>
    </location>
</feature>
<feature type="compositionally biased region" description="Polar residues" evidence="1">
    <location>
        <begin position="28"/>
        <end position="38"/>
    </location>
</feature>
<feature type="chain" id="PRO_5032367462" description="GEVED domain-containing protein" evidence="2">
    <location>
        <begin position="19"/>
        <end position="516"/>
    </location>
</feature>
<evidence type="ECO:0000259" key="3">
    <source>
        <dbReference type="Pfam" id="PF20009"/>
    </source>
</evidence>
<reference evidence="4 5" key="1">
    <citation type="submission" date="2020-11" db="EMBL/GenBank/DDBJ databases">
        <title>Complete genome sequence for Salinimonas sp. strain G2-b.</title>
        <authorList>
            <person name="Park S.-J."/>
        </authorList>
    </citation>
    <scope>NUCLEOTIDE SEQUENCE [LARGE SCALE GENOMIC DNA]</scope>
    <source>
        <strain evidence="4 5">G2-b</strain>
    </source>
</reference>
<dbReference type="SUPFAM" id="SSF117074">
    <property type="entry name" value="Hypothetical protein PA1324"/>
    <property type="match status" value="1"/>
</dbReference>
<accession>A0A7S9DXH8</accession>
<evidence type="ECO:0000313" key="5">
    <source>
        <dbReference type="Proteomes" id="UP000595095"/>
    </source>
</evidence>
<dbReference type="AlphaFoldDB" id="A0A7S9DXH8"/>
<evidence type="ECO:0000313" key="4">
    <source>
        <dbReference type="EMBL" id="QPG05744.1"/>
    </source>
</evidence>
<evidence type="ECO:0000256" key="2">
    <source>
        <dbReference type="SAM" id="SignalP"/>
    </source>
</evidence>
<dbReference type="Proteomes" id="UP000595095">
    <property type="component" value="Chromosome"/>
</dbReference>
<organism evidence="4 5">
    <name type="scientific">Salinimonas marina</name>
    <dbReference type="NCBI Taxonomy" id="2785918"/>
    <lineage>
        <taxon>Bacteria</taxon>
        <taxon>Pseudomonadati</taxon>
        <taxon>Pseudomonadota</taxon>
        <taxon>Gammaproteobacteria</taxon>
        <taxon>Alteromonadales</taxon>
        <taxon>Alteromonadaceae</taxon>
        <taxon>Alteromonas/Salinimonas group</taxon>
        <taxon>Salinimonas</taxon>
    </lineage>
</organism>
<name>A0A7S9DXH8_9ALTE</name>
<keyword evidence="2" id="KW-0732">Signal</keyword>
<dbReference type="KEGG" id="smaa:IT774_00150"/>